<dbReference type="InterPro" id="IPR052336">
    <property type="entry name" value="MlaD_Phospholipid_Transporter"/>
</dbReference>
<keyword evidence="1" id="KW-1133">Transmembrane helix</keyword>
<keyword evidence="4" id="KW-1185">Reference proteome</keyword>
<feature type="transmembrane region" description="Helical" evidence="1">
    <location>
        <begin position="9"/>
        <end position="31"/>
    </location>
</feature>
<dbReference type="Pfam" id="PF02470">
    <property type="entry name" value="MlaD"/>
    <property type="match status" value="1"/>
</dbReference>
<dbReference type="RefSeq" id="WP_081198678.1">
    <property type="nucleotide sequence ID" value="NZ_FOCZ01000001.1"/>
</dbReference>
<accession>A0A1V9EW27</accession>
<evidence type="ECO:0000256" key="1">
    <source>
        <dbReference type="SAM" id="Phobius"/>
    </source>
</evidence>
<dbReference type="InterPro" id="IPR003399">
    <property type="entry name" value="Mce/MlaD"/>
</dbReference>
<evidence type="ECO:0000313" key="4">
    <source>
        <dbReference type="Proteomes" id="UP000192610"/>
    </source>
</evidence>
<comment type="caution">
    <text evidence="3">The sequence shown here is derived from an EMBL/GenBank/DDBJ whole genome shotgun (WGS) entry which is preliminary data.</text>
</comment>
<dbReference type="PANTHER" id="PTHR33371:SF4">
    <property type="entry name" value="INTERMEMBRANE PHOSPHOLIPID TRANSPORT SYSTEM BINDING PROTEIN MLAD"/>
    <property type="match status" value="1"/>
</dbReference>
<dbReference type="PANTHER" id="PTHR33371">
    <property type="entry name" value="INTERMEMBRANE PHOSPHOLIPID TRANSPORT SYSTEM BINDING PROTEIN MLAD-RELATED"/>
    <property type="match status" value="1"/>
</dbReference>
<evidence type="ECO:0000313" key="3">
    <source>
        <dbReference type="EMBL" id="OQP50346.1"/>
    </source>
</evidence>
<feature type="domain" description="Mce/MlaD" evidence="2">
    <location>
        <begin position="41"/>
        <end position="115"/>
    </location>
</feature>
<organism evidence="3 4">
    <name type="scientific">Niastella yeongjuensis</name>
    <dbReference type="NCBI Taxonomy" id="354355"/>
    <lineage>
        <taxon>Bacteria</taxon>
        <taxon>Pseudomonadati</taxon>
        <taxon>Bacteroidota</taxon>
        <taxon>Chitinophagia</taxon>
        <taxon>Chitinophagales</taxon>
        <taxon>Chitinophagaceae</taxon>
        <taxon>Niastella</taxon>
    </lineage>
</organism>
<dbReference type="EMBL" id="LVXG01000012">
    <property type="protein sequence ID" value="OQP50346.1"/>
    <property type="molecule type" value="Genomic_DNA"/>
</dbReference>
<proteinExistence type="predicted"/>
<gene>
    <name evidence="3" type="ORF">A4H97_00435</name>
</gene>
<reference evidence="4" key="1">
    <citation type="submission" date="2016-04" db="EMBL/GenBank/DDBJ databases">
        <authorList>
            <person name="Chen L."/>
            <person name="Zhuang W."/>
            <person name="Wang G."/>
        </authorList>
    </citation>
    <scope>NUCLEOTIDE SEQUENCE [LARGE SCALE GENOMIC DNA]</scope>
    <source>
        <strain evidence="4">17621</strain>
    </source>
</reference>
<dbReference type="Proteomes" id="UP000192610">
    <property type="component" value="Unassembled WGS sequence"/>
</dbReference>
<sequence>MSTGKNKRAVIVGLFVTVGLLIFLVGIFTLGGQKKSFVPSIKVQAVFDNVNGLQKGDNVWFSGVKVGTVKAVDFDGSSRIRVTMQIEKKAQEFIRKDAKAKVGAEGFIGNKLIVIYGGSTKAEAIEGGEHLQVENTLSTDDMMATLQKNNENLVAITTNFKTVSNRLANGEGTAGALLNDATLYKSLASTASNLQQAAHNSELLSSRIAAYTAQLDKPGSLANGLVHDTMIMANLQAAVQQINNAADAAHSFTANLKTVSDQLHTNDNTLGMLLNDQQTAEQMKIIIQNLSVGSEKLDDDLEAIQHNFLFRGYFKKKAKQEEKARKEAEKNKQ</sequence>
<evidence type="ECO:0000259" key="2">
    <source>
        <dbReference type="Pfam" id="PF02470"/>
    </source>
</evidence>
<dbReference type="STRING" id="354355.SAMN05660816_00862"/>
<protein>
    <submittedName>
        <fullName evidence="3">ABC transporter permease</fullName>
    </submittedName>
</protein>
<name>A0A1V9EW27_9BACT</name>
<dbReference type="OrthoDB" id="9771725at2"/>
<keyword evidence="1" id="KW-0472">Membrane</keyword>
<keyword evidence="1" id="KW-0812">Transmembrane</keyword>
<dbReference type="AlphaFoldDB" id="A0A1V9EW27"/>